<gene>
    <name evidence="1" type="ORF">BQ8482_320012</name>
</gene>
<reference evidence="2" key="1">
    <citation type="submission" date="2016-12" db="EMBL/GenBank/DDBJ databases">
        <authorList>
            <person name="Brunel B."/>
        </authorList>
    </citation>
    <scope>NUCLEOTIDE SEQUENCE [LARGE SCALE GENOMIC DNA]</scope>
</reference>
<dbReference type="EMBL" id="FUIG01000040">
    <property type="protein sequence ID" value="SJM32860.1"/>
    <property type="molecule type" value="Genomic_DNA"/>
</dbReference>
<keyword evidence="2" id="KW-1185">Reference proteome</keyword>
<evidence type="ECO:0000313" key="2">
    <source>
        <dbReference type="Proteomes" id="UP000245698"/>
    </source>
</evidence>
<proteinExistence type="predicted"/>
<organism evidence="1 2">
    <name type="scientific">Mesorhizobium delmotii</name>
    <dbReference type="NCBI Taxonomy" id="1631247"/>
    <lineage>
        <taxon>Bacteria</taxon>
        <taxon>Pseudomonadati</taxon>
        <taxon>Pseudomonadota</taxon>
        <taxon>Alphaproteobacteria</taxon>
        <taxon>Hyphomicrobiales</taxon>
        <taxon>Phyllobacteriaceae</taxon>
        <taxon>Mesorhizobium</taxon>
    </lineage>
</organism>
<evidence type="ECO:0000313" key="1">
    <source>
        <dbReference type="EMBL" id="SJM32860.1"/>
    </source>
</evidence>
<dbReference type="AlphaFoldDB" id="A0A2P9ANX1"/>
<protein>
    <submittedName>
        <fullName evidence="1">Uncharacterized protein</fullName>
    </submittedName>
</protein>
<accession>A0A2P9ANX1</accession>
<name>A0A2P9ANX1_9HYPH</name>
<sequence length="131" mass="13721">MATSAFSLPPTILGGHAGLDADRHDLDHRHSACRIASVSNHVDFGTLHQLISCSGAIDLRATFRRSASGVKMVTSGPHHADINEPRAQVIQNTGLVMASRTGFDADQAYMGTSSAAAFDGWAAPFASTACI</sequence>
<dbReference type="Proteomes" id="UP000245698">
    <property type="component" value="Unassembled WGS sequence"/>
</dbReference>